<proteinExistence type="predicted"/>
<accession>A0ACC0FB30</accession>
<evidence type="ECO:0000313" key="1">
    <source>
        <dbReference type="EMBL" id="KAI7985743.1"/>
    </source>
</evidence>
<evidence type="ECO:0000313" key="2">
    <source>
        <dbReference type="Proteomes" id="UP001060215"/>
    </source>
</evidence>
<organism evidence="1 2">
    <name type="scientific">Camellia lanceoleosa</name>
    <dbReference type="NCBI Taxonomy" id="1840588"/>
    <lineage>
        <taxon>Eukaryota</taxon>
        <taxon>Viridiplantae</taxon>
        <taxon>Streptophyta</taxon>
        <taxon>Embryophyta</taxon>
        <taxon>Tracheophyta</taxon>
        <taxon>Spermatophyta</taxon>
        <taxon>Magnoliopsida</taxon>
        <taxon>eudicotyledons</taxon>
        <taxon>Gunneridae</taxon>
        <taxon>Pentapetalae</taxon>
        <taxon>asterids</taxon>
        <taxon>Ericales</taxon>
        <taxon>Theaceae</taxon>
        <taxon>Camellia</taxon>
    </lineage>
</organism>
<dbReference type="Proteomes" id="UP001060215">
    <property type="component" value="Chromosome 15"/>
</dbReference>
<reference evidence="1 2" key="1">
    <citation type="journal article" date="2022" name="Plant J.">
        <title>Chromosome-level genome of Camellia lanceoleosa provides a valuable resource for understanding genome evolution and self-incompatibility.</title>
        <authorList>
            <person name="Gong W."/>
            <person name="Xiao S."/>
            <person name="Wang L."/>
            <person name="Liao Z."/>
            <person name="Chang Y."/>
            <person name="Mo W."/>
            <person name="Hu G."/>
            <person name="Li W."/>
            <person name="Zhao G."/>
            <person name="Zhu H."/>
            <person name="Hu X."/>
            <person name="Ji K."/>
            <person name="Xiang X."/>
            <person name="Song Q."/>
            <person name="Yuan D."/>
            <person name="Jin S."/>
            <person name="Zhang L."/>
        </authorList>
    </citation>
    <scope>NUCLEOTIDE SEQUENCE [LARGE SCALE GENOMIC DNA]</scope>
    <source>
        <strain evidence="1">SQ_2022a</strain>
    </source>
</reference>
<keyword evidence="2" id="KW-1185">Reference proteome</keyword>
<sequence length="117" mass="13169">MARSLRFHESASESKPKLATELNSAWCLPLHLASAEGHHEIVQQLLDVNGDVCEAHDEDGRTPFHLAAMKGRVEVIKLLTRARPESIRQKLGKGDTVLHLCEKYNRLDSLKTLVDEF</sequence>
<comment type="caution">
    <text evidence="1">The sequence shown here is derived from an EMBL/GenBank/DDBJ whole genome shotgun (WGS) entry which is preliminary data.</text>
</comment>
<dbReference type="EMBL" id="CM045772">
    <property type="protein sequence ID" value="KAI7985743.1"/>
    <property type="molecule type" value="Genomic_DNA"/>
</dbReference>
<name>A0ACC0FB30_9ERIC</name>
<protein>
    <submittedName>
        <fullName evidence="1">Ankyrin repeat-containing protein BDA1</fullName>
    </submittedName>
</protein>
<gene>
    <name evidence="1" type="ORF">LOK49_LG14G02104</name>
</gene>